<dbReference type="AlphaFoldDB" id="Q7VDA0"/>
<dbReference type="GO" id="GO:0006281">
    <property type="term" value="P:DNA repair"/>
    <property type="evidence" value="ECO:0007669"/>
    <property type="project" value="InterPro"/>
</dbReference>
<feature type="active site" description="Proton acceptor" evidence="5">
    <location>
        <position position="255"/>
    </location>
</feature>
<dbReference type="GO" id="GO:0004519">
    <property type="term" value="F:endonuclease activity"/>
    <property type="evidence" value="ECO:0007669"/>
    <property type="project" value="InterPro"/>
</dbReference>
<dbReference type="SUPFAM" id="SSF56219">
    <property type="entry name" value="DNase I-like"/>
    <property type="match status" value="1"/>
</dbReference>
<gene>
    <name evidence="9" type="primary">xthA</name>
    <name evidence="9" type="ordered locus">Pro_0483</name>
</gene>
<keyword evidence="9" id="KW-0540">Nuclease</keyword>
<keyword evidence="10" id="KW-1185">Reference proteome</keyword>
<feature type="site" description="Transition state stabilizer" evidence="7">
    <location>
        <position position="156"/>
    </location>
</feature>
<dbReference type="Gene3D" id="3.60.10.10">
    <property type="entry name" value="Endonuclease/exonuclease/phosphatase"/>
    <property type="match status" value="1"/>
</dbReference>
<feature type="site" description="Interaction with DNA substrate" evidence="7">
    <location>
        <position position="255"/>
    </location>
</feature>
<dbReference type="InterPro" id="IPR004808">
    <property type="entry name" value="AP_endonuc_1"/>
</dbReference>
<dbReference type="PROSITE" id="PS00726">
    <property type="entry name" value="AP_NUCLEASE_F1_1"/>
    <property type="match status" value="1"/>
</dbReference>
<keyword evidence="3" id="KW-0378">Hydrolase</keyword>
<evidence type="ECO:0000256" key="1">
    <source>
        <dbReference type="ARBA" id="ARBA00007092"/>
    </source>
</evidence>
<evidence type="ECO:0000313" key="9">
    <source>
        <dbReference type="EMBL" id="AAP99528.1"/>
    </source>
</evidence>
<evidence type="ECO:0000256" key="6">
    <source>
        <dbReference type="PIRSR" id="PIRSR604808-2"/>
    </source>
</evidence>
<evidence type="ECO:0000259" key="8">
    <source>
        <dbReference type="Pfam" id="PF03372"/>
    </source>
</evidence>
<dbReference type="InterPro" id="IPR036691">
    <property type="entry name" value="Endo/exonu/phosph_ase_sf"/>
</dbReference>
<dbReference type="PROSITE" id="PS51435">
    <property type="entry name" value="AP_NUCLEASE_F1_4"/>
    <property type="match status" value="1"/>
</dbReference>
<dbReference type="PANTHER" id="PTHR43250">
    <property type="entry name" value="EXODEOXYRIBONUCLEASE III"/>
    <property type="match status" value="1"/>
</dbReference>
<name>Q7VDA0_PROMA</name>
<dbReference type="OrthoDB" id="9803914at2"/>
<sequence length="276" mass="32188">MLFATWNVNSIRTRLSQVEEFLDETQPDLLCLQETKVEDKLFPRESIEKRGYQVSFYGQKAYNGVALISNQKLDDIRLGISGELVNNQVSTFLDEQKRIISALINGIRVVNVYVPNGSSLDSEKYIYKLKWLDHLKKYFESQEERSEPLCLMGDFNIVLEEKDIHNPKRFNNGIMASLSEREALQNVLGTRLEDVFRLFEADTGHWSWWDYRSGAWQKDQGWRIDHIYLSEELINNARSCVIHKKARGNIQPSDHAPVLVDINWPPQEDNENSLFY</sequence>
<feature type="binding site" evidence="6">
    <location>
        <position position="254"/>
    </location>
    <ligand>
        <name>Mg(2+)</name>
        <dbReference type="ChEBI" id="CHEBI:18420"/>
        <label>1</label>
    </ligand>
</feature>
<dbReference type="RefSeq" id="WP_011124637.1">
    <property type="nucleotide sequence ID" value="NC_005042.1"/>
</dbReference>
<comment type="similarity">
    <text evidence="1">Belongs to the DNA repair enzymes AP/ExoA family.</text>
</comment>
<dbReference type="InterPro" id="IPR037493">
    <property type="entry name" value="ExoIII-like"/>
</dbReference>
<dbReference type="EnsemblBacteria" id="AAP99528">
    <property type="protein sequence ID" value="AAP99528"/>
    <property type="gene ID" value="Pro_0483"/>
</dbReference>
<feature type="site" description="Important for catalytic activity" evidence="7">
    <location>
        <position position="225"/>
    </location>
</feature>
<dbReference type="NCBIfam" id="TIGR00195">
    <property type="entry name" value="exoDNase_III"/>
    <property type="match status" value="1"/>
</dbReference>
<dbReference type="GO" id="GO:0046872">
    <property type="term" value="F:metal ion binding"/>
    <property type="evidence" value="ECO:0007669"/>
    <property type="project" value="UniProtKB-KW"/>
</dbReference>
<dbReference type="InterPro" id="IPR020847">
    <property type="entry name" value="AP_endonuclease_F1_BS"/>
</dbReference>
<feature type="binding site" evidence="6">
    <location>
        <position position="156"/>
    </location>
    <ligand>
        <name>Mg(2+)</name>
        <dbReference type="ChEBI" id="CHEBI:18420"/>
        <label>1</label>
    </ligand>
</feature>
<dbReference type="STRING" id="167539.Pro_0483"/>
<evidence type="ECO:0000256" key="7">
    <source>
        <dbReference type="PIRSR" id="PIRSR604808-3"/>
    </source>
</evidence>
<evidence type="ECO:0000256" key="5">
    <source>
        <dbReference type="PIRSR" id="PIRSR604808-1"/>
    </source>
</evidence>
<dbReference type="Proteomes" id="UP000001420">
    <property type="component" value="Chromosome"/>
</dbReference>
<dbReference type="EMBL" id="AE017126">
    <property type="protein sequence ID" value="AAP99528.1"/>
    <property type="molecule type" value="Genomic_DNA"/>
</dbReference>
<evidence type="ECO:0000313" key="10">
    <source>
        <dbReference type="Proteomes" id="UP000001420"/>
    </source>
</evidence>
<protein>
    <submittedName>
        <fullName evidence="9">Exonuclease III</fullName>
    </submittedName>
</protein>
<feature type="domain" description="Endonuclease/exonuclease/phosphatase" evidence="8">
    <location>
        <begin position="4"/>
        <end position="255"/>
    </location>
</feature>
<feature type="binding site" evidence="6">
    <location>
        <position position="7"/>
    </location>
    <ligand>
        <name>Mg(2+)</name>
        <dbReference type="ChEBI" id="CHEBI:18420"/>
        <label>1</label>
    </ligand>
</feature>
<keyword evidence="9" id="KW-0269">Exonuclease</keyword>
<feature type="active site" description="Proton donor/acceptor" evidence="5">
    <location>
        <position position="154"/>
    </location>
</feature>
<keyword evidence="2 6" id="KW-0479">Metal-binding</keyword>
<feature type="active site" evidence="5">
    <location>
        <position position="113"/>
    </location>
</feature>
<dbReference type="GO" id="GO:0008311">
    <property type="term" value="F:double-stranded DNA 3'-5' DNA exonuclease activity"/>
    <property type="evidence" value="ECO:0007669"/>
    <property type="project" value="InterPro"/>
</dbReference>
<feature type="binding site" evidence="6">
    <location>
        <position position="34"/>
    </location>
    <ligand>
        <name>Mg(2+)</name>
        <dbReference type="ChEBI" id="CHEBI:18420"/>
        <label>1</label>
    </ligand>
</feature>
<proteinExistence type="inferred from homology"/>
<reference evidence="9 10" key="1">
    <citation type="journal article" date="2003" name="Proc. Natl. Acad. Sci. U.S.A.">
        <title>Genome sequence of the cyanobacterium Prochlorococcus marinus SS120, a nearly minimal oxyphototrophic genome.</title>
        <authorList>
            <person name="Dufresne A."/>
            <person name="Salanoubat M."/>
            <person name="Partensky F."/>
            <person name="Artiguenave F."/>
            <person name="Axmann I.M."/>
            <person name="Barbe V."/>
            <person name="Duprat S."/>
            <person name="Galperin M.Y."/>
            <person name="Koonin E.V."/>
            <person name="Le Gall F."/>
            <person name="Makarova K.S."/>
            <person name="Ostrowski M."/>
            <person name="Oztas S."/>
            <person name="Robert C."/>
            <person name="Rogozin I.B."/>
            <person name="Scanlan D.J."/>
            <person name="Tandeau de Marsac N."/>
            <person name="Weissenbach J."/>
            <person name="Wincker P."/>
            <person name="Wolf Y.I."/>
            <person name="Hess W.R."/>
        </authorList>
    </citation>
    <scope>NUCLEOTIDE SEQUENCE [LARGE SCALE GENOMIC DNA]</scope>
    <source>
        <strain evidence="10">SARG / CCMP1375 / SS120</strain>
    </source>
</reference>
<keyword evidence="4 6" id="KW-0460">Magnesium</keyword>
<dbReference type="NCBIfam" id="TIGR00633">
    <property type="entry name" value="xth"/>
    <property type="match status" value="1"/>
</dbReference>
<organism evidence="9 10">
    <name type="scientific">Prochlorococcus marinus (strain SARG / CCMP1375 / SS120)</name>
    <dbReference type="NCBI Taxonomy" id="167539"/>
    <lineage>
        <taxon>Bacteria</taxon>
        <taxon>Bacillati</taxon>
        <taxon>Cyanobacteriota</taxon>
        <taxon>Cyanophyceae</taxon>
        <taxon>Synechococcales</taxon>
        <taxon>Prochlorococcaceae</taxon>
        <taxon>Prochlorococcus</taxon>
    </lineage>
</organism>
<evidence type="ECO:0000256" key="3">
    <source>
        <dbReference type="ARBA" id="ARBA00022801"/>
    </source>
</evidence>
<dbReference type="HOGENOM" id="CLU_027539_0_1_3"/>
<comment type="cofactor">
    <cofactor evidence="6">
        <name>Mg(2+)</name>
        <dbReference type="ChEBI" id="CHEBI:18420"/>
    </cofactor>
    <cofactor evidence="6">
        <name>Mn(2+)</name>
        <dbReference type="ChEBI" id="CHEBI:29035"/>
    </cofactor>
    <text evidence="6">Probably binds two magnesium or manganese ions per subunit.</text>
</comment>
<evidence type="ECO:0000256" key="4">
    <source>
        <dbReference type="ARBA" id="ARBA00022842"/>
    </source>
</evidence>
<dbReference type="KEGG" id="pma:Pro_0483"/>
<dbReference type="Pfam" id="PF03372">
    <property type="entry name" value="Exo_endo_phos"/>
    <property type="match status" value="1"/>
</dbReference>
<dbReference type="CDD" id="cd09086">
    <property type="entry name" value="ExoIII-like_AP-endo"/>
    <property type="match status" value="1"/>
</dbReference>
<feature type="binding site" evidence="6">
    <location>
        <position position="255"/>
    </location>
    <ligand>
        <name>Mg(2+)</name>
        <dbReference type="ChEBI" id="CHEBI:18420"/>
        <label>1</label>
    </ligand>
</feature>
<accession>Q7VDA0</accession>
<dbReference type="PATRIC" id="fig|167539.5.peg.496"/>
<feature type="binding site" evidence="6">
    <location>
        <position position="154"/>
    </location>
    <ligand>
        <name>Mg(2+)</name>
        <dbReference type="ChEBI" id="CHEBI:18420"/>
        <label>1</label>
    </ligand>
</feature>
<keyword evidence="6" id="KW-0464">Manganese</keyword>
<dbReference type="InterPro" id="IPR005135">
    <property type="entry name" value="Endo/exonuclease/phosphatase"/>
</dbReference>
<dbReference type="GO" id="GO:0003677">
    <property type="term" value="F:DNA binding"/>
    <property type="evidence" value="ECO:0007669"/>
    <property type="project" value="InterPro"/>
</dbReference>
<evidence type="ECO:0000256" key="2">
    <source>
        <dbReference type="ARBA" id="ARBA00022723"/>
    </source>
</evidence>
<dbReference type="PANTHER" id="PTHR43250:SF2">
    <property type="entry name" value="EXODEOXYRIBONUCLEASE III"/>
    <property type="match status" value="1"/>
</dbReference>
<dbReference type="eggNOG" id="COG0708">
    <property type="taxonomic scope" value="Bacteria"/>
</dbReference>